<accession>A0A9P7BGK3</accession>
<dbReference type="GO" id="GO:0000785">
    <property type="term" value="C:chromatin"/>
    <property type="evidence" value="ECO:0007669"/>
    <property type="project" value="TreeGrafter"/>
</dbReference>
<organism evidence="3 4">
    <name type="scientific">Pichia californica</name>
    <dbReference type="NCBI Taxonomy" id="460514"/>
    <lineage>
        <taxon>Eukaryota</taxon>
        <taxon>Fungi</taxon>
        <taxon>Dikarya</taxon>
        <taxon>Ascomycota</taxon>
        <taxon>Saccharomycotina</taxon>
        <taxon>Pichiomycetes</taxon>
        <taxon>Pichiales</taxon>
        <taxon>Pichiaceae</taxon>
        <taxon>Pichia</taxon>
    </lineage>
</organism>
<dbReference type="AlphaFoldDB" id="A0A9P7BGK3"/>
<dbReference type="Pfam" id="PF09724">
    <property type="entry name" value="Dcc1"/>
    <property type="match status" value="1"/>
</dbReference>
<dbReference type="GO" id="GO:0000775">
    <property type="term" value="C:chromosome, centromeric region"/>
    <property type="evidence" value="ECO:0007669"/>
    <property type="project" value="TreeGrafter"/>
</dbReference>
<dbReference type="PANTHER" id="PTHR13395:SF6">
    <property type="entry name" value="SISTER CHROMATID COHESION PROTEIN DCC1"/>
    <property type="match status" value="1"/>
</dbReference>
<evidence type="ECO:0008006" key="5">
    <source>
        <dbReference type="Google" id="ProtNLM"/>
    </source>
</evidence>
<sequence length="444" mass="52450">MDLYSILNPTSKLGNTSYHLVQLSKELIDDINKDDNTKDDNTNNNNTMSDNEKLLIKYQVLESHQFKSTDFLSTPYLTTINSTFKLRQQNHSNCVMLLNDNKSILNFNNYLIMEKQNMSQLNNIKLNFKDINIIELKSFTELNDSNNEYNDDDDDLNCVTIKNLNNIFKSCKKLFENTPISIVEFDSLLIFNGLIPNFNSLIKINSNLEMLILNLILSFIPNDNDNDGNGNFLLSSFSNNQIEQIINQSSEKIYKKFKILKNQHLIKRIIINVWKRYTINEDNEDNNKENNDFQTLDQYIYYSLSNNFKSKLNHNKIIKFLTMTILRKEKKILLNDLLIQIRLNLPSNYLPNFEINEILNGFSYLKKLDNNEIEINYLLPDQLTIFKNPKERFEKLFTFKNQWPIEEIQPFIISLNTKGIKIDKFCLKYCRVKKIKNRTVLMRR</sequence>
<dbReference type="Proteomes" id="UP000697127">
    <property type="component" value="Unassembled WGS sequence"/>
</dbReference>
<name>A0A9P7BGK3_9ASCO</name>
<keyword evidence="4" id="KW-1185">Reference proteome</keyword>
<evidence type="ECO:0000256" key="1">
    <source>
        <dbReference type="ARBA" id="ARBA00007017"/>
    </source>
</evidence>
<protein>
    <recommendedName>
        <fullName evidence="5">Sister chromatid cohesion protein DCC1</fullName>
    </recommendedName>
</protein>
<reference evidence="3" key="1">
    <citation type="submission" date="2020-11" db="EMBL/GenBank/DDBJ databases">
        <title>Kefir isolates.</title>
        <authorList>
            <person name="Marcisauskas S."/>
            <person name="Kim Y."/>
            <person name="Blasche S."/>
        </authorList>
    </citation>
    <scope>NUCLEOTIDE SEQUENCE</scope>
    <source>
        <strain evidence="3">Olga-1</strain>
    </source>
</reference>
<dbReference type="GO" id="GO:0006260">
    <property type="term" value="P:DNA replication"/>
    <property type="evidence" value="ECO:0007669"/>
    <property type="project" value="UniProtKB-KW"/>
</dbReference>
<dbReference type="PANTHER" id="PTHR13395">
    <property type="entry name" value="SISTER CHROMATID COHESION PROTEIN DCC1-RELATED"/>
    <property type="match status" value="1"/>
</dbReference>
<proteinExistence type="inferred from homology"/>
<gene>
    <name evidence="3" type="ORF">C6P40_001035</name>
</gene>
<keyword evidence="2" id="KW-0235">DNA replication</keyword>
<dbReference type="EMBL" id="PUHW01000155">
    <property type="protein sequence ID" value="KAG0688398.1"/>
    <property type="molecule type" value="Genomic_DNA"/>
</dbReference>
<comment type="similarity">
    <text evidence="1">Belongs to the DCC1 family.</text>
</comment>
<comment type="caution">
    <text evidence="3">The sequence shown here is derived from an EMBL/GenBank/DDBJ whole genome shotgun (WGS) entry which is preliminary data.</text>
</comment>
<dbReference type="GO" id="GO:0034088">
    <property type="term" value="P:maintenance of mitotic sister chromatid cohesion"/>
    <property type="evidence" value="ECO:0007669"/>
    <property type="project" value="TreeGrafter"/>
</dbReference>
<dbReference type="GO" id="GO:0031390">
    <property type="term" value="C:Ctf18 RFC-like complex"/>
    <property type="evidence" value="ECO:0007669"/>
    <property type="project" value="InterPro"/>
</dbReference>
<evidence type="ECO:0000313" key="3">
    <source>
        <dbReference type="EMBL" id="KAG0688398.1"/>
    </source>
</evidence>
<evidence type="ECO:0000313" key="4">
    <source>
        <dbReference type="Proteomes" id="UP000697127"/>
    </source>
</evidence>
<evidence type="ECO:0000256" key="2">
    <source>
        <dbReference type="ARBA" id="ARBA00022705"/>
    </source>
</evidence>
<dbReference type="InterPro" id="IPR019128">
    <property type="entry name" value="Dcc1"/>
</dbReference>